<dbReference type="Gene3D" id="3.30.420.10">
    <property type="entry name" value="Ribonuclease H-like superfamily/Ribonuclease H"/>
    <property type="match status" value="1"/>
</dbReference>
<comment type="caution">
    <text evidence="1">The sequence shown here is derived from an EMBL/GenBank/DDBJ whole genome shotgun (WGS) entry which is preliminary data.</text>
</comment>
<evidence type="ECO:0000313" key="1">
    <source>
        <dbReference type="EMBL" id="GFG40934.1"/>
    </source>
</evidence>
<proteinExistence type="predicted"/>
<dbReference type="Proteomes" id="UP000502823">
    <property type="component" value="Unassembled WGS sequence"/>
</dbReference>
<evidence type="ECO:0008006" key="3">
    <source>
        <dbReference type="Google" id="ProtNLM"/>
    </source>
</evidence>
<dbReference type="InterPro" id="IPR036397">
    <property type="entry name" value="RNaseH_sf"/>
</dbReference>
<keyword evidence="2" id="KW-1185">Reference proteome</keyword>
<accession>A0A6L2Q8Z2</accession>
<name>A0A6L2Q8Z2_COPFO</name>
<dbReference type="AlphaFoldDB" id="A0A6L2Q8Z2"/>
<dbReference type="InParanoid" id="A0A6L2Q8Z2"/>
<protein>
    <recommendedName>
        <fullName evidence="3">Mos1 transposase HTH domain-containing protein</fullName>
    </recommendedName>
</protein>
<sequence length="105" mass="11920">MAKYGMHVKQRLVTEFLAAEGEKPNCFHKSEVIVGVSTVRRGDEPGYSTVCARWVPRMLRAAHKETRKATATDILQEHDNRSQGLLSKIFTADETWVHHSEPKSE</sequence>
<reference evidence="2" key="1">
    <citation type="submission" date="2020-01" db="EMBL/GenBank/DDBJ databases">
        <title>Draft genome sequence of the Termite Coptotermes fromosanus.</title>
        <authorList>
            <person name="Itakura S."/>
            <person name="Yosikawa Y."/>
            <person name="Umezawa K."/>
        </authorList>
    </citation>
    <scope>NUCLEOTIDE SEQUENCE [LARGE SCALE GENOMIC DNA]</scope>
</reference>
<gene>
    <name evidence="1" type="ORF">Cfor_04029</name>
</gene>
<dbReference type="EMBL" id="BLKM01002804">
    <property type="protein sequence ID" value="GFG40934.1"/>
    <property type="molecule type" value="Genomic_DNA"/>
</dbReference>
<organism evidence="1 2">
    <name type="scientific">Coptotermes formosanus</name>
    <name type="common">Formosan subterranean termite</name>
    <dbReference type="NCBI Taxonomy" id="36987"/>
    <lineage>
        <taxon>Eukaryota</taxon>
        <taxon>Metazoa</taxon>
        <taxon>Ecdysozoa</taxon>
        <taxon>Arthropoda</taxon>
        <taxon>Hexapoda</taxon>
        <taxon>Insecta</taxon>
        <taxon>Pterygota</taxon>
        <taxon>Neoptera</taxon>
        <taxon>Polyneoptera</taxon>
        <taxon>Dictyoptera</taxon>
        <taxon>Blattodea</taxon>
        <taxon>Blattoidea</taxon>
        <taxon>Termitoidae</taxon>
        <taxon>Rhinotermitidae</taxon>
        <taxon>Coptotermes</taxon>
    </lineage>
</organism>
<dbReference type="GO" id="GO:0003676">
    <property type="term" value="F:nucleic acid binding"/>
    <property type="evidence" value="ECO:0007669"/>
    <property type="project" value="InterPro"/>
</dbReference>
<evidence type="ECO:0000313" key="2">
    <source>
        <dbReference type="Proteomes" id="UP000502823"/>
    </source>
</evidence>
<dbReference type="OrthoDB" id="6118231at2759"/>